<accession>A0A1U9KRV7</accession>
<organism evidence="1 2">
    <name type="scientific">Neoasaia chiangmaiensis</name>
    <dbReference type="NCBI Taxonomy" id="320497"/>
    <lineage>
        <taxon>Bacteria</taxon>
        <taxon>Pseudomonadati</taxon>
        <taxon>Pseudomonadota</taxon>
        <taxon>Alphaproteobacteria</taxon>
        <taxon>Acetobacterales</taxon>
        <taxon>Acetobacteraceae</taxon>
        <taxon>Neoasaia</taxon>
    </lineage>
</organism>
<dbReference type="RefSeq" id="WP_077807538.1">
    <property type="nucleotide sequence ID" value="NZ_BJXS01000006.1"/>
</dbReference>
<keyword evidence="2" id="KW-1185">Reference proteome</keyword>
<gene>
    <name evidence="1" type="ORF">A0U93_11805</name>
</gene>
<dbReference type="Proteomes" id="UP000188604">
    <property type="component" value="Chromosome"/>
</dbReference>
<dbReference type="AlphaFoldDB" id="A0A1U9KRV7"/>
<protein>
    <submittedName>
        <fullName evidence="1">Uncharacterized protein</fullName>
    </submittedName>
</protein>
<evidence type="ECO:0000313" key="2">
    <source>
        <dbReference type="Proteomes" id="UP000188604"/>
    </source>
</evidence>
<proteinExistence type="predicted"/>
<dbReference type="STRING" id="320497.A0U93_11805"/>
<name>A0A1U9KRV7_9PROT</name>
<reference evidence="1 2" key="1">
    <citation type="submission" date="2016-03" db="EMBL/GenBank/DDBJ databases">
        <title>Acetic acid bacteria sequencing.</title>
        <authorList>
            <person name="Brandt J."/>
            <person name="Jakob F."/>
            <person name="Vogel R.F."/>
        </authorList>
    </citation>
    <scope>NUCLEOTIDE SEQUENCE [LARGE SCALE GENOMIC DNA]</scope>
    <source>
        <strain evidence="1 2">NBRC 101099</strain>
    </source>
</reference>
<dbReference type="EMBL" id="CP014691">
    <property type="protein sequence ID" value="AQS88505.1"/>
    <property type="molecule type" value="Genomic_DNA"/>
</dbReference>
<evidence type="ECO:0000313" key="1">
    <source>
        <dbReference type="EMBL" id="AQS88505.1"/>
    </source>
</evidence>
<dbReference type="KEGG" id="nch:A0U93_11805"/>
<sequence length="152" mass="16069">MNEFANFPLMRDALVTAQPDQPAPVAAPGEGVNPGYQSFDMLARLEEIERAGAGQASTHGRMPGDDSFGVLQASDPAPAAAVEPSMRAGQAASPPVRVPSNSVKDSVGDGQHANRDIPDVWRRRPLSALFAYLRGEAVEAAASERSLRDIFG</sequence>